<keyword evidence="6" id="KW-0999">Mitochondrion inner membrane</keyword>
<reference evidence="13 14" key="1">
    <citation type="journal article" date="2011" name="PLoS Pathog.">
        <title>Endophytic Life Strategies Decoded by Genome and Transcriptome Analyses of the Mutualistic Root Symbiont Piriformospora indica.</title>
        <authorList>
            <person name="Zuccaro A."/>
            <person name="Lahrmann U."/>
            <person name="Guldener U."/>
            <person name="Langen G."/>
            <person name="Pfiffi S."/>
            <person name="Biedenkopf D."/>
            <person name="Wong P."/>
            <person name="Samans B."/>
            <person name="Grimm C."/>
            <person name="Basiewicz M."/>
            <person name="Murat C."/>
            <person name="Martin F."/>
            <person name="Kogel K.H."/>
        </authorList>
    </citation>
    <scope>NUCLEOTIDE SEQUENCE [LARGE SCALE GENOMIC DNA]</scope>
    <source>
        <strain evidence="13 14">DSM 11827</strain>
    </source>
</reference>
<keyword evidence="5" id="KW-0812">Transmembrane</keyword>
<accession>G4T9I0</accession>
<keyword evidence="7" id="KW-0653">Protein transport</keyword>
<dbReference type="GO" id="GO:0005743">
    <property type="term" value="C:mitochondrial inner membrane"/>
    <property type="evidence" value="ECO:0007669"/>
    <property type="project" value="UniProtKB-SubCell"/>
</dbReference>
<evidence type="ECO:0000256" key="2">
    <source>
        <dbReference type="ARBA" id="ARBA00006355"/>
    </source>
</evidence>
<dbReference type="InterPro" id="IPR021056">
    <property type="entry name" value="Mt_import_IM_translocase_Tim54"/>
</dbReference>
<comment type="subcellular location">
    <subcellularLocation>
        <location evidence="1">Mitochondrion inner membrane</location>
        <topology evidence="1">Single-pass membrane protein</topology>
    </subcellularLocation>
</comment>
<evidence type="ECO:0000256" key="6">
    <source>
        <dbReference type="ARBA" id="ARBA00022792"/>
    </source>
</evidence>
<dbReference type="InParanoid" id="G4T9I0"/>
<sequence>MTESAPQKGGLYAALRFTGIPPSWLEKRPKLPSRNWLIFIGVVGSLATLYVDDRRKCKQIREEYISKVRHLAEEPLGNAEWGRKVTVYSCRYPEDQDHERTMKYFKKYVKPIFVAAAIDFDIINGNHYGALTNKIVDDIKKRRREMAGLEKSHDELLQQVQPLRGDRAPAARQKRELEGGTVIIGRHTLKEYMEGLRRGWSESMMPRDVEEEFAQTLSDEPFADQTIQAQDGELPSPSSFNTSSPLSPPSNVLNTNQKVSVFGQLQRQQPSKPIPVTALDVPPASIPPQPAFGLIPYTSHLGFKQVPYMIYDFFTERYRVRSGAEAAFNVVMGQKRPFRNRESEGYPSDLDFDKQSEQYIKTSWRKLPKRIEDAKKEYYKELPAKVKVARELAYGEREPTRSEKANPPATEVELRSQRLKKELKWKEDLEGWQVLRDDVHWDDRFEGVLEVYMAPDLQNYTQI</sequence>
<evidence type="ECO:0000256" key="3">
    <source>
        <dbReference type="ARBA" id="ARBA00020796"/>
    </source>
</evidence>
<dbReference type="HOGENOM" id="CLU_033744_0_0_1"/>
<dbReference type="AlphaFoldDB" id="G4T9I0"/>
<evidence type="ECO:0000256" key="7">
    <source>
        <dbReference type="ARBA" id="ARBA00022927"/>
    </source>
</evidence>
<keyword evidence="4" id="KW-0813">Transport</keyword>
<comment type="caution">
    <text evidence="13">The sequence shown here is derived from an EMBL/GenBank/DDBJ whole genome shotgun (WGS) entry which is preliminary data.</text>
</comment>
<dbReference type="OMA" id="RNWMIFF"/>
<feature type="region of interest" description="Disordered" evidence="12">
    <location>
        <begin position="230"/>
        <end position="254"/>
    </location>
</feature>
<evidence type="ECO:0000256" key="1">
    <source>
        <dbReference type="ARBA" id="ARBA00004434"/>
    </source>
</evidence>
<organism evidence="13 14">
    <name type="scientific">Serendipita indica (strain DSM 11827)</name>
    <name type="common">Root endophyte fungus</name>
    <name type="synonym">Piriformospora indica</name>
    <dbReference type="NCBI Taxonomy" id="1109443"/>
    <lineage>
        <taxon>Eukaryota</taxon>
        <taxon>Fungi</taxon>
        <taxon>Dikarya</taxon>
        <taxon>Basidiomycota</taxon>
        <taxon>Agaricomycotina</taxon>
        <taxon>Agaricomycetes</taxon>
        <taxon>Sebacinales</taxon>
        <taxon>Serendipitaceae</taxon>
        <taxon>Serendipita</taxon>
    </lineage>
</organism>
<evidence type="ECO:0000313" key="14">
    <source>
        <dbReference type="Proteomes" id="UP000007148"/>
    </source>
</evidence>
<protein>
    <recommendedName>
        <fullName evidence="3">Mitochondrial import inner membrane translocase subunit TIM54</fullName>
    </recommendedName>
</protein>
<keyword evidence="10" id="KW-0496">Mitochondrion</keyword>
<dbReference type="eggNOG" id="ENOG502QPMQ">
    <property type="taxonomic scope" value="Eukaryota"/>
</dbReference>
<keyword evidence="11" id="KW-0472">Membrane</keyword>
<dbReference type="GO" id="GO:0015031">
    <property type="term" value="P:protein transport"/>
    <property type="evidence" value="ECO:0007669"/>
    <property type="project" value="UniProtKB-KW"/>
</dbReference>
<evidence type="ECO:0000256" key="9">
    <source>
        <dbReference type="ARBA" id="ARBA00023010"/>
    </source>
</evidence>
<keyword evidence="9" id="KW-0811">Translocation</keyword>
<evidence type="ECO:0000256" key="10">
    <source>
        <dbReference type="ARBA" id="ARBA00023128"/>
    </source>
</evidence>
<comment type="similarity">
    <text evidence="2">Belongs to the TIM54 family.</text>
</comment>
<evidence type="ECO:0000256" key="4">
    <source>
        <dbReference type="ARBA" id="ARBA00022448"/>
    </source>
</evidence>
<evidence type="ECO:0000256" key="5">
    <source>
        <dbReference type="ARBA" id="ARBA00022692"/>
    </source>
</evidence>
<evidence type="ECO:0000256" key="12">
    <source>
        <dbReference type="SAM" id="MobiDB-lite"/>
    </source>
</evidence>
<dbReference type="Pfam" id="PF11711">
    <property type="entry name" value="Tim54"/>
    <property type="match status" value="1"/>
</dbReference>
<gene>
    <name evidence="13" type="ORF">PIIN_01849</name>
</gene>
<dbReference type="STRING" id="1109443.G4T9I0"/>
<dbReference type="Proteomes" id="UP000007148">
    <property type="component" value="Unassembled WGS sequence"/>
</dbReference>
<proteinExistence type="inferred from homology"/>
<name>G4T9I0_SERID</name>
<dbReference type="EMBL" id="CAFZ01000023">
    <property type="protein sequence ID" value="CCA67982.1"/>
    <property type="molecule type" value="Genomic_DNA"/>
</dbReference>
<evidence type="ECO:0000313" key="13">
    <source>
        <dbReference type="EMBL" id="CCA67982.1"/>
    </source>
</evidence>
<feature type="compositionally biased region" description="Low complexity" evidence="12">
    <location>
        <begin position="234"/>
        <end position="254"/>
    </location>
</feature>
<keyword evidence="8" id="KW-1133">Transmembrane helix</keyword>
<evidence type="ECO:0000256" key="11">
    <source>
        <dbReference type="ARBA" id="ARBA00023136"/>
    </source>
</evidence>
<evidence type="ECO:0000256" key="8">
    <source>
        <dbReference type="ARBA" id="ARBA00022989"/>
    </source>
</evidence>
<keyword evidence="14" id="KW-1185">Reference proteome</keyword>
<dbReference type="OrthoDB" id="5598305at2759"/>
<dbReference type="FunCoup" id="G4T9I0">
    <property type="interactions" value="54"/>
</dbReference>